<dbReference type="PANTHER" id="PTHR34139:SF1">
    <property type="entry name" value="RNASE MJ1380-RELATED"/>
    <property type="match status" value="1"/>
</dbReference>
<dbReference type="GO" id="GO:0110001">
    <property type="term" value="C:toxin-antitoxin complex"/>
    <property type="evidence" value="ECO:0007669"/>
    <property type="project" value="InterPro"/>
</dbReference>
<keyword evidence="1" id="KW-0597">Phosphoprotein</keyword>
<dbReference type="Pfam" id="PF01934">
    <property type="entry name" value="HepT-like"/>
    <property type="match status" value="1"/>
</dbReference>
<dbReference type="GO" id="GO:0000166">
    <property type="term" value="F:nucleotide binding"/>
    <property type="evidence" value="ECO:0007669"/>
    <property type="project" value="UniProtKB-KW"/>
</dbReference>
<dbReference type="EMBL" id="RKRA01000001">
    <property type="protein sequence ID" value="RPF26898.1"/>
    <property type="molecule type" value="Genomic_DNA"/>
</dbReference>
<gene>
    <name evidence="6" type="ORF">EDD32_1357</name>
</gene>
<reference evidence="6 7" key="1">
    <citation type="submission" date="2018-11" db="EMBL/GenBank/DDBJ databases">
        <title>Sequencing the genomes of 1000 actinobacteria strains.</title>
        <authorList>
            <person name="Klenk H.-P."/>
        </authorList>
    </citation>
    <scope>NUCLEOTIDE SEQUENCE [LARGE SCALE GENOMIC DNA]</scope>
    <source>
        <strain evidence="6 7">DSM 14418</strain>
    </source>
</reference>
<organism evidence="6 7">
    <name type="scientific">Georgenia muralis</name>
    <dbReference type="NCBI Taxonomy" id="154117"/>
    <lineage>
        <taxon>Bacteria</taxon>
        <taxon>Bacillati</taxon>
        <taxon>Actinomycetota</taxon>
        <taxon>Actinomycetes</taxon>
        <taxon>Micrococcales</taxon>
        <taxon>Bogoriellaceae</taxon>
        <taxon>Georgenia</taxon>
    </lineage>
</organism>
<dbReference type="AlphaFoldDB" id="A0A3N4ZM89"/>
<keyword evidence="7" id="KW-1185">Reference proteome</keyword>
<keyword evidence="2" id="KW-1277">Toxin-antitoxin system</keyword>
<protein>
    <submittedName>
        <fullName evidence="6">Uncharacterized protein with HEPN domain</fullName>
    </submittedName>
</protein>
<evidence type="ECO:0000313" key="6">
    <source>
        <dbReference type="EMBL" id="RPF26898.1"/>
    </source>
</evidence>
<dbReference type="OrthoDB" id="159782at2"/>
<dbReference type="Proteomes" id="UP000280726">
    <property type="component" value="Unassembled WGS sequence"/>
</dbReference>
<dbReference type="InterPro" id="IPR008201">
    <property type="entry name" value="HepT-like"/>
</dbReference>
<comment type="caution">
    <text evidence="6">The sequence shown here is derived from an EMBL/GenBank/DDBJ whole genome shotgun (WGS) entry which is preliminary data.</text>
</comment>
<evidence type="ECO:0000256" key="2">
    <source>
        <dbReference type="ARBA" id="ARBA00022649"/>
    </source>
</evidence>
<evidence type="ECO:0000256" key="3">
    <source>
        <dbReference type="ARBA" id="ARBA00022722"/>
    </source>
</evidence>
<proteinExistence type="predicted"/>
<evidence type="ECO:0000256" key="1">
    <source>
        <dbReference type="ARBA" id="ARBA00022553"/>
    </source>
</evidence>
<dbReference type="GO" id="GO:0004540">
    <property type="term" value="F:RNA nuclease activity"/>
    <property type="evidence" value="ECO:0007669"/>
    <property type="project" value="InterPro"/>
</dbReference>
<keyword evidence="4" id="KW-0547">Nucleotide-binding</keyword>
<evidence type="ECO:0000313" key="7">
    <source>
        <dbReference type="Proteomes" id="UP000280726"/>
    </source>
</evidence>
<sequence length="110" mass="12706">MEGKDDRYVEDIRVHLRLADRLVAKGPEAFFDPDEPYLFLAAKAIIIDVSSAASLLTPAYRASHQEVPWVELRLMRDKLAHHYQSIERRVVWDTLRYDLPTIGRQLTDGS</sequence>
<name>A0A3N4ZM89_9MICO</name>
<dbReference type="GO" id="GO:0016787">
    <property type="term" value="F:hydrolase activity"/>
    <property type="evidence" value="ECO:0007669"/>
    <property type="project" value="UniProtKB-KW"/>
</dbReference>
<evidence type="ECO:0000256" key="5">
    <source>
        <dbReference type="ARBA" id="ARBA00022801"/>
    </source>
</evidence>
<keyword evidence="3" id="KW-0540">Nuclease</keyword>
<accession>A0A3N4ZM89</accession>
<evidence type="ECO:0000256" key="4">
    <source>
        <dbReference type="ARBA" id="ARBA00022741"/>
    </source>
</evidence>
<keyword evidence="5" id="KW-0378">Hydrolase</keyword>
<dbReference type="PANTHER" id="PTHR34139">
    <property type="entry name" value="UPF0331 PROTEIN MJ0127"/>
    <property type="match status" value="1"/>
</dbReference>
<dbReference type="InterPro" id="IPR051813">
    <property type="entry name" value="HepT_RNase_toxin"/>
</dbReference>
<dbReference type="RefSeq" id="WP_123916072.1">
    <property type="nucleotide sequence ID" value="NZ_RKRA01000001.1"/>
</dbReference>